<evidence type="ECO:0000259" key="4">
    <source>
        <dbReference type="SMART" id="SM00799"/>
    </source>
</evidence>
<feature type="binding site" evidence="1">
    <location>
        <begin position="1270"/>
        <end position="1272"/>
    </location>
    <ligand>
        <name>S-adenosyl-L-methionine</name>
        <dbReference type="ChEBI" id="CHEBI:59789"/>
    </ligand>
</feature>
<proteinExistence type="inferred from homology"/>
<dbReference type="Gene3D" id="3.40.50.150">
    <property type="entry name" value="Vaccinia Virus protein VP39"/>
    <property type="match status" value="1"/>
</dbReference>
<dbReference type="OrthoDB" id="6019893at2759"/>
<dbReference type="InterPro" id="IPR025784">
    <property type="entry name" value="EFM7"/>
</dbReference>
<dbReference type="GO" id="GO:0032259">
    <property type="term" value="P:methylation"/>
    <property type="evidence" value="ECO:0007669"/>
    <property type="project" value="UniProtKB-KW"/>
</dbReference>
<feature type="compositionally biased region" description="Basic and acidic residues" evidence="3">
    <location>
        <begin position="147"/>
        <end position="163"/>
    </location>
</feature>
<feature type="coiled-coil region" evidence="2">
    <location>
        <begin position="683"/>
        <end position="801"/>
    </location>
</feature>
<keyword evidence="1" id="KW-0963">Cytoplasm</keyword>
<keyword evidence="2" id="KW-0175">Coiled coil</keyword>
<evidence type="ECO:0000256" key="2">
    <source>
        <dbReference type="SAM" id="Coils"/>
    </source>
</evidence>
<feature type="region of interest" description="Disordered" evidence="3">
    <location>
        <begin position="138"/>
        <end position="165"/>
    </location>
</feature>
<feature type="binding site" evidence="1">
    <location>
        <position position="1243"/>
    </location>
    <ligand>
        <name>S-adenosyl-L-methionine</name>
        <dbReference type="ChEBI" id="CHEBI:59789"/>
    </ligand>
</feature>
<evidence type="ECO:0000256" key="1">
    <source>
        <dbReference type="HAMAP-Rule" id="MF_03223"/>
    </source>
</evidence>
<dbReference type="Gene3D" id="3.40.50.11500">
    <property type="match status" value="1"/>
</dbReference>
<comment type="subcellular location">
    <subcellularLocation>
        <location evidence="1">Cytoplasm</location>
    </subcellularLocation>
</comment>
<dbReference type="InterPro" id="IPR019410">
    <property type="entry name" value="Methyltransf_16"/>
</dbReference>
<organism evidence="5 6">
    <name type="scientific">Ustilago trichophora</name>
    <dbReference type="NCBI Taxonomy" id="86804"/>
    <lineage>
        <taxon>Eukaryota</taxon>
        <taxon>Fungi</taxon>
        <taxon>Dikarya</taxon>
        <taxon>Basidiomycota</taxon>
        <taxon>Ustilaginomycotina</taxon>
        <taxon>Ustilaginomycetes</taxon>
        <taxon>Ustilaginales</taxon>
        <taxon>Ustilaginaceae</taxon>
        <taxon>Ustilago</taxon>
    </lineage>
</organism>
<keyword evidence="6" id="KW-1185">Reference proteome</keyword>
<dbReference type="InterPro" id="IPR001194">
    <property type="entry name" value="cDENN_dom"/>
</dbReference>
<dbReference type="SMART" id="SM00799">
    <property type="entry name" value="DENN"/>
    <property type="match status" value="1"/>
</dbReference>
<feature type="domain" description="cDENN" evidence="4">
    <location>
        <begin position="363"/>
        <end position="550"/>
    </location>
</feature>
<feature type="compositionally biased region" description="Basic and acidic residues" evidence="3">
    <location>
        <begin position="976"/>
        <end position="988"/>
    </location>
</feature>
<dbReference type="EC" id="2.1.1.-" evidence="1"/>
<feature type="binding site" evidence="1">
    <location>
        <position position="1330"/>
    </location>
    <ligand>
        <name>S-adenosyl-L-methionine</name>
        <dbReference type="ChEBI" id="CHEBI:59789"/>
    </ligand>
</feature>
<dbReference type="PANTHER" id="PTHR12296">
    <property type="entry name" value="DENN DOMAIN-CONTAINING PROTEIN 4"/>
    <property type="match status" value="1"/>
</dbReference>
<comment type="similarity">
    <text evidence="1">Belongs to the class I-like SAM-binding methyltransferase superfamily. EFM7 family.</text>
</comment>
<accession>A0A5C3E561</accession>
<evidence type="ECO:0000313" key="5">
    <source>
        <dbReference type="EMBL" id="SPO24571.1"/>
    </source>
</evidence>
<dbReference type="EMBL" id="OOIN01000007">
    <property type="protein sequence ID" value="SPO24571.1"/>
    <property type="molecule type" value="Genomic_DNA"/>
</dbReference>
<feature type="region of interest" description="Disordered" evidence="3">
    <location>
        <begin position="925"/>
        <end position="1086"/>
    </location>
</feature>
<dbReference type="Pfam" id="PF02141">
    <property type="entry name" value="DENN"/>
    <property type="match status" value="1"/>
</dbReference>
<feature type="region of interest" description="Disordered" evidence="3">
    <location>
        <begin position="1175"/>
        <end position="1212"/>
    </location>
</feature>
<dbReference type="GO" id="GO:0031410">
    <property type="term" value="C:cytoplasmic vesicle"/>
    <property type="evidence" value="ECO:0007669"/>
    <property type="project" value="TreeGrafter"/>
</dbReference>
<comment type="function">
    <text evidence="1">S-adenosyl-L-methionine-dependent protein methyltransferase that trimethylates the N-terminal glycine 'Gly-2' of elongation factor 1-alpha, before also catalyzing the mono- and dimethylation of 'Lys-3'.</text>
</comment>
<sequence length="1456" mass="157858">MPSADAGPSRSTSRGAGLGGKFSLSNLSLKSADGGRSGARTPKSAHRKFNSNPGPRSSNARTSNLSTTSVAKSTDGNNIAQLYAVFGLPKDPSVWTAAEDDCTNGVHHIESAVGRFWRPEVLGCSICPPVNPVDEGLKTPLSPGSISDKKDAKTSAWGSDKKGASNPKFIEMADGRGGIERAETARVLSKALKLSFTREIEISSGPINFPPSSTSHTFSFSVPTVNSSASGGAARPSTDVRKASAPFSLSAANVHNTRSFSAVGEGFGLEAVSSRLPAGAGGSGEDTPGVATFYGSVLTVWSAADEKRAKAIRKELSRLAKVRASGRSGVNKSVNNEGEEIEDDFEATSALGHSLLPDNNAFFMPYAICIVSRYPIYNLLGDWNKAAWFKYSRNIEMHNKLMAAILRHPAPRIGETFRLQSPDEDLSFVCTFPGALDWGRGLLGIDFSMWPLFKTLSIDNVLTICEIALAPAGRVLFMSRHPALMGMAVETIKYLVELCGWKGVAHQNCHARDVRIYLEDPGSWLIAINTELRSIIKPPKEVCIVDLDINFVNCPRPPLKAPSKGAARDKKRRKLIAALGFSSADYIIPREYVEAFPSGRFRPLSKVESDSRDLPYERLDSPQWWDQGALVGAFDQVLHEGTKPSFLKKLLRIRTEKQAVASETELAAVLALRKRASTFVDARDGLENKIGRLNKRLAFLMSEGEMWRQQFDKIQQLVDRLTREAGDLRSKLDKERRESRRLSSTLQQRDMEYVQAQIQLRDTETAREKAQAELLRMRTAMENLESEREAMMDEIRNVLSSSGADEFGVASLSNLQNMTQNFGRSDGAFSPAGSDMSHNTEMHIMKSRALAEQRISMGQPRTNSQLRKASIAPSEDAHANGLNGAGNTSAHNHFPDEQMNNEIQKRTTAVTDQIAKIQQQLESTLTQLEGRRSTTFEREREQRRLSSSSVGSHRHDAAPSSIGHHNAVASSVGHGHARDVNGDLRPSEEVETIDGDRGSFPLRPRAASSTNHGSSGRSNYLTARPAPVLTPKSPARANRDSIVSSTAPHTANSSTEANGHATSSPPSEAQTEVATDKPAEASAEATPSIPAVAGAAAATGAAAAIVGAAVSPGAATHVNGTADDNNDTAAPEVNGLNGTPGRSDRDGPMPDVPNDQSSEENDMSRKLDELELATGANADKPGDDDDDDDDDGSDGALNMFEEPEDFRPKTPPPTVTYYEFPGTSSKVTLNLVGNHPLWGHLAWNASFILSDFLCAHALTLTKGKRVLELGAAAGLPSIVCNWASASHVVATDYPDKALIDNLTKNVVLNCQDDSSPLRGPGKSFVEGYIWGRDPSSLLSKLADDQGNPGKFDLILLSDLVFNHQAHPALLETCESCLADSTGEEMEGQMTTPCVLVFFTHHRPHLAYKDMQFFDMAEVKGWKFEKLGEWFREPMFPEDPGDEVVRSTIHGFRLWRA</sequence>
<feature type="compositionally biased region" description="Polar residues" evidence="3">
    <location>
        <begin position="50"/>
        <end position="72"/>
    </location>
</feature>
<feature type="compositionally biased region" description="Polar residues" evidence="3">
    <location>
        <begin position="1041"/>
        <end position="1073"/>
    </location>
</feature>
<dbReference type="InterPro" id="IPR051696">
    <property type="entry name" value="DENN_Domain_GEFs"/>
</dbReference>
<reference evidence="5 6" key="1">
    <citation type="submission" date="2018-03" db="EMBL/GenBank/DDBJ databases">
        <authorList>
            <person name="Guldener U."/>
        </authorList>
    </citation>
    <scope>NUCLEOTIDE SEQUENCE [LARGE SCALE GENOMIC DNA]</scope>
    <source>
        <strain evidence="5 6">NBRC100155</strain>
    </source>
</reference>
<dbReference type="PROSITE" id="PS51560">
    <property type="entry name" value="SAM_MT_NNT1"/>
    <property type="match status" value="1"/>
</dbReference>
<dbReference type="InterPro" id="IPR043153">
    <property type="entry name" value="DENN_C"/>
</dbReference>
<dbReference type="Proteomes" id="UP000324022">
    <property type="component" value="Unassembled WGS sequence"/>
</dbReference>
<feature type="binding site" evidence="1">
    <location>
        <position position="1292"/>
    </location>
    <ligand>
        <name>S-adenosyl-L-methionine</name>
        <dbReference type="ChEBI" id="CHEBI:59789"/>
    </ligand>
</feature>
<feature type="region of interest" description="Disordered" evidence="3">
    <location>
        <begin position="1118"/>
        <end position="1163"/>
    </location>
</feature>
<dbReference type="SUPFAM" id="SSF53335">
    <property type="entry name" value="S-adenosyl-L-methionine-dependent methyltransferases"/>
    <property type="match status" value="1"/>
</dbReference>
<keyword evidence="1" id="KW-0949">S-adenosyl-L-methionine</keyword>
<feature type="region of interest" description="Disordered" evidence="3">
    <location>
        <begin position="1"/>
        <end position="72"/>
    </location>
</feature>
<dbReference type="Pfam" id="PF10294">
    <property type="entry name" value="Methyltransf_16"/>
    <property type="match status" value="1"/>
</dbReference>
<keyword evidence="1" id="KW-0808">Transferase</keyword>
<feature type="compositionally biased region" description="Acidic residues" evidence="3">
    <location>
        <begin position="1182"/>
        <end position="1193"/>
    </location>
</feature>
<dbReference type="HAMAP" id="MF_03223">
    <property type="entry name" value="Methyltr_EFM7"/>
    <property type="match status" value="1"/>
</dbReference>
<dbReference type="GO" id="GO:0071885">
    <property type="term" value="F:N-terminal protein N-methyltransferase activity"/>
    <property type="evidence" value="ECO:0007669"/>
    <property type="project" value="UniProtKB-UniRule"/>
</dbReference>
<feature type="binding site" evidence="1">
    <location>
        <position position="1357"/>
    </location>
    <ligand>
        <name>S-adenosyl-L-methionine</name>
        <dbReference type="ChEBI" id="CHEBI:59789"/>
    </ligand>
</feature>
<feature type="region of interest" description="Disordered" evidence="3">
    <location>
        <begin position="858"/>
        <end position="895"/>
    </location>
</feature>
<keyword evidence="1" id="KW-0489">Methyltransferase</keyword>
<dbReference type="GO" id="GO:0032483">
    <property type="term" value="P:regulation of Rab protein signal transduction"/>
    <property type="evidence" value="ECO:0007669"/>
    <property type="project" value="TreeGrafter"/>
</dbReference>
<feature type="compositionally biased region" description="Basic and acidic residues" evidence="3">
    <location>
        <begin position="929"/>
        <end position="944"/>
    </location>
</feature>
<evidence type="ECO:0000256" key="3">
    <source>
        <dbReference type="SAM" id="MobiDB-lite"/>
    </source>
</evidence>
<protein>
    <recommendedName>
        <fullName evidence="1">Protein N-terminal and lysine N-methyltransferase EFM7</fullName>
        <ecNumber evidence="1">2.1.1.-</ecNumber>
    </recommendedName>
    <alternativeName>
        <fullName evidence="1">Elongation factor methyltransferase 7</fullName>
    </alternativeName>
</protein>
<name>A0A5C3E561_9BASI</name>
<dbReference type="InterPro" id="IPR029063">
    <property type="entry name" value="SAM-dependent_MTases_sf"/>
</dbReference>
<gene>
    <name evidence="1" type="primary">EFM7</name>
    <name evidence="5" type="ORF">UTRI_03840</name>
</gene>
<feature type="compositionally biased region" description="Polar residues" evidence="3">
    <location>
        <begin position="1007"/>
        <end position="1021"/>
    </location>
</feature>
<dbReference type="PANTHER" id="PTHR12296:SF31">
    <property type="entry name" value="DENN (AEX-3) DOMAIN PROTEIN (AFU_ORTHOLOGUE AFUA_6G11200)"/>
    <property type="match status" value="1"/>
</dbReference>
<evidence type="ECO:0000313" key="6">
    <source>
        <dbReference type="Proteomes" id="UP000324022"/>
    </source>
</evidence>
<dbReference type="GO" id="GO:0016279">
    <property type="term" value="F:protein-lysine N-methyltransferase activity"/>
    <property type="evidence" value="ECO:0007669"/>
    <property type="project" value="UniProtKB-UniRule"/>
</dbReference>